<dbReference type="EMBL" id="PYAW01000003">
    <property type="protein sequence ID" value="PSL46698.1"/>
    <property type="molecule type" value="Genomic_DNA"/>
</dbReference>
<dbReference type="RefSeq" id="WP_106529459.1">
    <property type="nucleotide sequence ID" value="NZ_PYAW01000003.1"/>
</dbReference>
<keyword evidence="1" id="KW-0812">Transmembrane</keyword>
<keyword evidence="1" id="KW-1133">Transmembrane helix</keyword>
<gene>
    <name evidence="4" type="ORF">CLV51_103679</name>
</gene>
<accession>A0A2P8HKF0</accession>
<feature type="transmembrane region" description="Helical" evidence="1">
    <location>
        <begin position="97"/>
        <end position="114"/>
    </location>
</feature>
<organism evidence="4 5">
    <name type="scientific">Chitinophaga niastensis</name>
    <dbReference type="NCBI Taxonomy" id="536980"/>
    <lineage>
        <taxon>Bacteria</taxon>
        <taxon>Pseudomonadati</taxon>
        <taxon>Bacteroidota</taxon>
        <taxon>Chitinophagia</taxon>
        <taxon>Chitinophagales</taxon>
        <taxon>Chitinophagaceae</taxon>
        <taxon>Chitinophaga</taxon>
    </lineage>
</organism>
<evidence type="ECO:0000256" key="1">
    <source>
        <dbReference type="SAM" id="Phobius"/>
    </source>
</evidence>
<keyword evidence="5" id="KW-1185">Reference proteome</keyword>
<evidence type="ECO:0000313" key="4">
    <source>
        <dbReference type="EMBL" id="PSL46698.1"/>
    </source>
</evidence>
<dbReference type="Gene3D" id="3.55.50.30">
    <property type="match status" value="1"/>
</dbReference>
<dbReference type="InterPro" id="IPR012373">
    <property type="entry name" value="Ferrdict_sens_TM"/>
</dbReference>
<keyword evidence="1" id="KW-0472">Membrane</keyword>
<protein>
    <submittedName>
        <fullName evidence="4">FecR family protein</fullName>
    </submittedName>
</protein>
<name>A0A2P8HKF0_CHINA</name>
<dbReference type="Pfam" id="PF16344">
    <property type="entry name" value="FecR_C"/>
    <property type="match status" value="1"/>
</dbReference>
<comment type="caution">
    <text evidence="4">The sequence shown here is derived from an EMBL/GenBank/DDBJ whole genome shotgun (WGS) entry which is preliminary data.</text>
</comment>
<dbReference type="OrthoDB" id="625980at2"/>
<dbReference type="Gene3D" id="2.60.120.1440">
    <property type="match status" value="1"/>
</dbReference>
<evidence type="ECO:0000259" key="2">
    <source>
        <dbReference type="Pfam" id="PF04773"/>
    </source>
</evidence>
<sequence>MKRMNQAAIISIIEKYAQGILLSQEEEVLLTSWMQQVKPSAFQALLDQCENIPDTFRAYPQMPDTFKATLEARIDQQEQQEKVDSHTGIFYLYGKKIAVAATIALMVIAGSFVYKHYRAGGKEVVAQQQPQNTDPAPGGNRAVLTLADGSTIVLDSAKNGVLSQQGNTQVIKLSNGQLAYNASKSNGEAPFNTITTPNGGQYHIELPDGTGVWLNAASSLRFPASFSGATRTVELIGEGYFEVAKNAAMPFIVQSKEATVEVLGTHFNMNAYEEEGVIKTTLLEGAVKFHDKTAVLRLIPGQQGQLFRNGTMQLIKDADVDQAVAWKNGYFQFDGIDLAALIRQIARWYNLEVVYEDKVPEREFTGKISRTVYLSEVIKALELSDVHCRLNGNRLIVMP</sequence>
<reference evidence="4 5" key="1">
    <citation type="submission" date="2018-03" db="EMBL/GenBank/DDBJ databases">
        <title>Genomic Encyclopedia of Archaeal and Bacterial Type Strains, Phase II (KMG-II): from individual species to whole genera.</title>
        <authorList>
            <person name="Goeker M."/>
        </authorList>
    </citation>
    <scope>NUCLEOTIDE SEQUENCE [LARGE SCALE GENOMIC DNA]</scope>
    <source>
        <strain evidence="4 5">DSM 24859</strain>
    </source>
</reference>
<proteinExistence type="predicted"/>
<feature type="domain" description="Protein FecR C-terminal" evidence="3">
    <location>
        <begin position="330"/>
        <end position="397"/>
    </location>
</feature>
<dbReference type="PANTHER" id="PTHR30273">
    <property type="entry name" value="PERIPLASMIC SIGNAL SENSOR AND SIGMA FACTOR ACTIVATOR FECR-RELATED"/>
    <property type="match status" value="1"/>
</dbReference>
<dbReference type="GO" id="GO:0016989">
    <property type="term" value="F:sigma factor antagonist activity"/>
    <property type="evidence" value="ECO:0007669"/>
    <property type="project" value="TreeGrafter"/>
</dbReference>
<evidence type="ECO:0000259" key="3">
    <source>
        <dbReference type="Pfam" id="PF16344"/>
    </source>
</evidence>
<dbReference type="Proteomes" id="UP000240971">
    <property type="component" value="Unassembled WGS sequence"/>
</dbReference>
<evidence type="ECO:0000313" key="5">
    <source>
        <dbReference type="Proteomes" id="UP000240971"/>
    </source>
</evidence>
<dbReference type="InterPro" id="IPR006860">
    <property type="entry name" value="FecR"/>
</dbReference>
<feature type="domain" description="FecR protein" evidence="2">
    <location>
        <begin position="193"/>
        <end position="288"/>
    </location>
</feature>
<dbReference type="Pfam" id="PF04773">
    <property type="entry name" value="FecR"/>
    <property type="match status" value="1"/>
</dbReference>
<dbReference type="PANTHER" id="PTHR30273:SF2">
    <property type="entry name" value="PROTEIN FECR"/>
    <property type="match status" value="1"/>
</dbReference>
<dbReference type="AlphaFoldDB" id="A0A2P8HKF0"/>
<dbReference type="InterPro" id="IPR032508">
    <property type="entry name" value="FecR_C"/>
</dbReference>